<reference evidence="4 5" key="1">
    <citation type="submission" date="2024-10" db="EMBL/GenBank/DDBJ databases">
        <title>The Natural Products Discovery Center: Release of the First 8490 Sequenced Strains for Exploring Actinobacteria Biosynthetic Diversity.</title>
        <authorList>
            <person name="Kalkreuter E."/>
            <person name="Kautsar S.A."/>
            <person name="Yang D."/>
            <person name="Bader C.D."/>
            <person name="Teijaro C.N."/>
            <person name="Fluegel L."/>
            <person name="Davis C.M."/>
            <person name="Simpson J.R."/>
            <person name="Lauterbach L."/>
            <person name="Steele A.D."/>
            <person name="Gui C."/>
            <person name="Meng S."/>
            <person name="Li G."/>
            <person name="Viehrig K."/>
            <person name="Ye F."/>
            <person name="Su P."/>
            <person name="Kiefer A.F."/>
            <person name="Nichols A."/>
            <person name="Cepeda A.J."/>
            <person name="Yan W."/>
            <person name="Fan B."/>
            <person name="Jiang Y."/>
            <person name="Adhikari A."/>
            <person name="Zheng C.-J."/>
            <person name="Schuster L."/>
            <person name="Cowan T.M."/>
            <person name="Smanski M.J."/>
            <person name="Chevrette M.G."/>
            <person name="De Carvalho L.P.S."/>
            <person name="Shen B."/>
        </authorList>
    </citation>
    <scope>NUCLEOTIDE SEQUENCE [LARGE SCALE GENOMIC DNA]</scope>
    <source>
        <strain evidence="4 5">NPDC049639</strain>
    </source>
</reference>
<dbReference type="Proteomes" id="UP001612915">
    <property type="component" value="Unassembled WGS sequence"/>
</dbReference>
<dbReference type="Pfam" id="PF08668">
    <property type="entry name" value="HDOD"/>
    <property type="match status" value="1"/>
</dbReference>
<dbReference type="SUPFAM" id="SSF52172">
    <property type="entry name" value="CheY-like"/>
    <property type="match status" value="1"/>
</dbReference>
<gene>
    <name evidence="4" type="ORF">ACIB24_09530</name>
</gene>
<comment type="caution">
    <text evidence="1">Lacks conserved residue(s) required for the propagation of feature annotation.</text>
</comment>
<evidence type="ECO:0000259" key="2">
    <source>
        <dbReference type="PROSITE" id="PS50110"/>
    </source>
</evidence>
<sequence length="396" mass="41820">MAPDGTTDGDVLFVDDASRELATLVPELVGRFEGRDLYIAGSGAQGLEQLQQHRFDAVVSNLRLDDMTGPQFLSVVQQRDPGIARLIVCGEASHGELASAAQVCHQMLAKPLDAQAAAVAIERVMAVRRKLDDPHLRQLMGAVDRLPSVPDVYQRIVDVASRPDFSMRDIAAVIAGDVASSVELLKLVNSAMFAVPRAVVTVDEAVSMLGVKSVSALVLAGSLFRAGALPAGLDAAQLQRAAVEASAVARAVAVADGWPAHDADQVSLAAMLRDVGILALAQGRPEAVADLDQTLTDPVERARQEHRAFGCTVPAASAYLLGMWDFPQTVVHAVGAQPLGADDDGSTPTEQILDYAYHRVLAGPDVRPPTPMLDPYRGLRWSTAAAGVLAEPAPVE</sequence>
<name>A0ABW8ALQ5_9ACTN</name>
<evidence type="ECO:0000313" key="5">
    <source>
        <dbReference type="Proteomes" id="UP001612915"/>
    </source>
</evidence>
<accession>A0ABW8ALQ5</accession>
<feature type="domain" description="HDOD" evidence="3">
    <location>
        <begin position="146"/>
        <end position="340"/>
    </location>
</feature>
<dbReference type="SUPFAM" id="SSF109604">
    <property type="entry name" value="HD-domain/PDEase-like"/>
    <property type="match status" value="1"/>
</dbReference>
<evidence type="ECO:0000313" key="4">
    <source>
        <dbReference type="EMBL" id="MFI7587300.1"/>
    </source>
</evidence>
<dbReference type="InterPro" id="IPR011006">
    <property type="entry name" value="CheY-like_superfamily"/>
</dbReference>
<feature type="domain" description="Response regulatory" evidence="2">
    <location>
        <begin position="10"/>
        <end position="125"/>
    </location>
</feature>
<dbReference type="PANTHER" id="PTHR33525">
    <property type="match status" value="1"/>
</dbReference>
<protein>
    <submittedName>
        <fullName evidence="4">HDOD domain-containing protein</fullName>
    </submittedName>
</protein>
<dbReference type="PROSITE" id="PS50110">
    <property type="entry name" value="RESPONSE_REGULATORY"/>
    <property type="match status" value="1"/>
</dbReference>
<dbReference type="PROSITE" id="PS51833">
    <property type="entry name" value="HDOD"/>
    <property type="match status" value="1"/>
</dbReference>
<dbReference type="Gene3D" id="1.10.3210.10">
    <property type="entry name" value="Hypothetical protein af1432"/>
    <property type="match status" value="1"/>
</dbReference>
<evidence type="ECO:0000256" key="1">
    <source>
        <dbReference type="PROSITE-ProRule" id="PRU00169"/>
    </source>
</evidence>
<dbReference type="PANTHER" id="PTHR33525:SF3">
    <property type="entry name" value="RIBONUCLEASE Y"/>
    <property type="match status" value="1"/>
</dbReference>
<evidence type="ECO:0000259" key="3">
    <source>
        <dbReference type="PROSITE" id="PS51833"/>
    </source>
</evidence>
<proteinExistence type="predicted"/>
<dbReference type="InterPro" id="IPR052340">
    <property type="entry name" value="RNase_Y/CdgJ"/>
</dbReference>
<dbReference type="InterPro" id="IPR013976">
    <property type="entry name" value="HDOD"/>
</dbReference>
<keyword evidence="5" id="KW-1185">Reference proteome</keyword>
<dbReference type="RefSeq" id="WP_398278644.1">
    <property type="nucleotide sequence ID" value="NZ_JBITLV010000002.1"/>
</dbReference>
<dbReference type="Pfam" id="PF00072">
    <property type="entry name" value="Response_reg"/>
    <property type="match status" value="1"/>
</dbReference>
<comment type="caution">
    <text evidence="4">The sequence shown here is derived from an EMBL/GenBank/DDBJ whole genome shotgun (WGS) entry which is preliminary data.</text>
</comment>
<organism evidence="4 5">
    <name type="scientific">Spongisporangium articulatum</name>
    <dbReference type="NCBI Taxonomy" id="3362603"/>
    <lineage>
        <taxon>Bacteria</taxon>
        <taxon>Bacillati</taxon>
        <taxon>Actinomycetota</taxon>
        <taxon>Actinomycetes</taxon>
        <taxon>Kineosporiales</taxon>
        <taxon>Kineosporiaceae</taxon>
        <taxon>Spongisporangium</taxon>
    </lineage>
</organism>
<dbReference type="EMBL" id="JBITLV010000002">
    <property type="protein sequence ID" value="MFI7587300.1"/>
    <property type="molecule type" value="Genomic_DNA"/>
</dbReference>
<dbReference type="Gene3D" id="3.40.50.2300">
    <property type="match status" value="1"/>
</dbReference>
<dbReference type="InterPro" id="IPR001789">
    <property type="entry name" value="Sig_transdc_resp-reg_receiver"/>
</dbReference>